<dbReference type="PANTHER" id="PTHR12802:SF155">
    <property type="entry name" value="DEUBIQUITINASE MYSM1"/>
    <property type="match status" value="1"/>
</dbReference>
<keyword evidence="3" id="KW-0804">Transcription</keyword>
<feature type="domain" description="SANT" evidence="7">
    <location>
        <begin position="8"/>
        <end position="60"/>
    </location>
</feature>
<dbReference type="InterPro" id="IPR017884">
    <property type="entry name" value="SANT_dom"/>
</dbReference>
<dbReference type="PROSITE" id="PS51293">
    <property type="entry name" value="SANT"/>
    <property type="match status" value="1"/>
</dbReference>
<evidence type="ECO:0000259" key="8">
    <source>
        <dbReference type="PROSITE" id="PS51294"/>
    </source>
</evidence>
<feature type="domain" description="Myb-like" evidence="6">
    <location>
        <begin position="5"/>
        <end position="56"/>
    </location>
</feature>
<dbReference type="InterPro" id="IPR001005">
    <property type="entry name" value="SANT/Myb"/>
</dbReference>
<reference evidence="9" key="3">
    <citation type="submission" date="2015-02" db="UniProtKB">
        <authorList>
            <consortium name="EnsemblProtists"/>
        </authorList>
    </citation>
    <scope>IDENTIFICATION</scope>
    <source>
        <strain evidence="9">DAOM BR144</strain>
    </source>
</reference>
<protein>
    <submittedName>
        <fullName evidence="9">Uncharacterized protein</fullName>
    </submittedName>
</protein>
<dbReference type="VEuPathDB" id="FungiDB:PYU1_G006445"/>
<dbReference type="PANTHER" id="PTHR12802">
    <property type="entry name" value="SWI/SNF COMPLEX-RELATED"/>
    <property type="match status" value="1"/>
</dbReference>
<evidence type="ECO:0000256" key="4">
    <source>
        <dbReference type="ARBA" id="ARBA00023242"/>
    </source>
</evidence>
<dbReference type="InterPro" id="IPR006447">
    <property type="entry name" value="Myb_dom_plants"/>
</dbReference>
<dbReference type="HOGENOM" id="CLU_080595_0_1_1"/>
<evidence type="ECO:0000313" key="10">
    <source>
        <dbReference type="Proteomes" id="UP000019132"/>
    </source>
</evidence>
<dbReference type="SMART" id="SM00717">
    <property type="entry name" value="SANT"/>
    <property type="match status" value="1"/>
</dbReference>
<dbReference type="PROSITE" id="PS50090">
    <property type="entry name" value="MYB_LIKE"/>
    <property type="match status" value="1"/>
</dbReference>
<accession>K3WNB5</accession>
<dbReference type="NCBIfam" id="TIGR01557">
    <property type="entry name" value="myb_SHAQKYF"/>
    <property type="match status" value="1"/>
</dbReference>
<feature type="compositionally biased region" description="Polar residues" evidence="5">
    <location>
        <begin position="122"/>
        <end position="145"/>
    </location>
</feature>
<evidence type="ECO:0000256" key="2">
    <source>
        <dbReference type="ARBA" id="ARBA00023125"/>
    </source>
</evidence>
<dbReference type="SUPFAM" id="SSF46689">
    <property type="entry name" value="Homeodomain-like"/>
    <property type="match status" value="1"/>
</dbReference>
<dbReference type="CDD" id="cd00167">
    <property type="entry name" value="SANT"/>
    <property type="match status" value="1"/>
</dbReference>
<dbReference type="Proteomes" id="UP000019132">
    <property type="component" value="Unassembled WGS sequence"/>
</dbReference>
<proteinExistence type="predicted"/>
<dbReference type="EnsemblProtists" id="PYU1_T006457">
    <property type="protein sequence ID" value="PYU1_T006457"/>
    <property type="gene ID" value="PYU1_G006445"/>
</dbReference>
<feature type="domain" description="HTH myb-type" evidence="8">
    <location>
        <begin position="10"/>
        <end position="60"/>
    </location>
</feature>
<dbReference type="EMBL" id="GL376604">
    <property type="status" value="NOT_ANNOTATED_CDS"/>
    <property type="molecule type" value="Genomic_DNA"/>
</dbReference>
<dbReference type="eggNOG" id="KOG0724">
    <property type="taxonomic scope" value="Eukaryota"/>
</dbReference>
<dbReference type="Pfam" id="PF00249">
    <property type="entry name" value="Myb_DNA-binding"/>
    <property type="match status" value="1"/>
</dbReference>
<keyword evidence="10" id="KW-1185">Reference proteome</keyword>
<dbReference type="AlphaFoldDB" id="K3WNB5"/>
<dbReference type="Gene3D" id="1.10.10.60">
    <property type="entry name" value="Homeodomain-like"/>
    <property type="match status" value="1"/>
</dbReference>
<evidence type="ECO:0000256" key="1">
    <source>
        <dbReference type="ARBA" id="ARBA00023015"/>
    </source>
</evidence>
<organism evidence="9 10">
    <name type="scientific">Globisporangium ultimum (strain ATCC 200006 / CBS 805.95 / DAOM BR144)</name>
    <name type="common">Pythium ultimum</name>
    <dbReference type="NCBI Taxonomy" id="431595"/>
    <lineage>
        <taxon>Eukaryota</taxon>
        <taxon>Sar</taxon>
        <taxon>Stramenopiles</taxon>
        <taxon>Oomycota</taxon>
        <taxon>Peronosporomycetes</taxon>
        <taxon>Pythiales</taxon>
        <taxon>Pythiaceae</taxon>
        <taxon>Globisporangium</taxon>
    </lineage>
</organism>
<reference evidence="10" key="2">
    <citation type="submission" date="2010-04" db="EMBL/GenBank/DDBJ databases">
        <authorList>
            <person name="Buell R."/>
            <person name="Hamilton J."/>
            <person name="Hostetler J."/>
        </authorList>
    </citation>
    <scope>NUCLEOTIDE SEQUENCE [LARGE SCALE GENOMIC DNA]</scope>
    <source>
        <strain evidence="10">DAOM:BR144</strain>
    </source>
</reference>
<sequence length="206" mass="23182">MSNNSNTTERGVWSEQEHDKFLEGLKMYPQGPWKAIAAHIGTRSSRQVQTHAQKYYEKVARRMRGLRKDRKKVVRSEHRLGDDMTSLCAHTELEETGIRISQIRRGLNVIADIGSISSSSSARGQTLDEQSWGSVTNASPSLGAGSSSTLDWVDSLIEDDEDMLMMWTTRNCELPATESLVDVDDCYLNYLIEILESSEFMISDNS</sequence>
<evidence type="ECO:0000313" key="9">
    <source>
        <dbReference type="EnsemblProtists" id="PYU1_T006457"/>
    </source>
</evidence>
<dbReference type="InterPro" id="IPR009057">
    <property type="entry name" value="Homeodomain-like_sf"/>
</dbReference>
<evidence type="ECO:0000259" key="6">
    <source>
        <dbReference type="PROSITE" id="PS50090"/>
    </source>
</evidence>
<keyword evidence="2" id="KW-0238">DNA-binding</keyword>
<dbReference type="STRING" id="431595.K3WNB5"/>
<dbReference type="InParanoid" id="K3WNB5"/>
<feature type="region of interest" description="Disordered" evidence="5">
    <location>
        <begin position="118"/>
        <end position="145"/>
    </location>
</feature>
<dbReference type="GO" id="GO:0003677">
    <property type="term" value="F:DNA binding"/>
    <property type="evidence" value="ECO:0007669"/>
    <property type="project" value="UniProtKB-KW"/>
</dbReference>
<evidence type="ECO:0000256" key="3">
    <source>
        <dbReference type="ARBA" id="ARBA00023163"/>
    </source>
</evidence>
<keyword evidence="1" id="KW-0805">Transcription regulation</keyword>
<reference evidence="10" key="1">
    <citation type="journal article" date="2010" name="Genome Biol.">
        <title>Genome sequence of the necrotrophic plant pathogen Pythium ultimum reveals original pathogenicity mechanisms and effector repertoire.</title>
        <authorList>
            <person name="Levesque C.A."/>
            <person name="Brouwer H."/>
            <person name="Cano L."/>
            <person name="Hamilton J.P."/>
            <person name="Holt C."/>
            <person name="Huitema E."/>
            <person name="Raffaele S."/>
            <person name="Robideau G.P."/>
            <person name="Thines M."/>
            <person name="Win J."/>
            <person name="Zerillo M.M."/>
            <person name="Beakes G.W."/>
            <person name="Boore J.L."/>
            <person name="Busam D."/>
            <person name="Dumas B."/>
            <person name="Ferriera S."/>
            <person name="Fuerstenberg S.I."/>
            <person name="Gachon C.M."/>
            <person name="Gaulin E."/>
            <person name="Govers F."/>
            <person name="Grenville-Briggs L."/>
            <person name="Horner N."/>
            <person name="Hostetler J."/>
            <person name="Jiang R.H."/>
            <person name="Johnson J."/>
            <person name="Krajaejun T."/>
            <person name="Lin H."/>
            <person name="Meijer H.J."/>
            <person name="Moore B."/>
            <person name="Morris P."/>
            <person name="Phuntmart V."/>
            <person name="Puiu D."/>
            <person name="Shetty J."/>
            <person name="Stajich J.E."/>
            <person name="Tripathy S."/>
            <person name="Wawra S."/>
            <person name="van West P."/>
            <person name="Whitty B.R."/>
            <person name="Coutinho P.M."/>
            <person name="Henrissat B."/>
            <person name="Martin F."/>
            <person name="Thomas P.D."/>
            <person name="Tyler B.M."/>
            <person name="De Vries R.P."/>
            <person name="Kamoun S."/>
            <person name="Yandell M."/>
            <person name="Tisserat N."/>
            <person name="Buell C.R."/>
        </authorList>
    </citation>
    <scope>NUCLEOTIDE SEQUENCE</scope>
    <source>
        <strain evidence="10">DAOM:BR144</strain>
    </source>
</reference>
<evidence type="ECO:0000259" key="7">
    <source>
        <dbReference type="PROSITE" id="PS51293"/>
    </source>
</evidence>
<evidence type="ECO:0000256" key="5">
    <source>
        <dbReference type="SAM" id="MobiDB-lite"/>
    </source>
</evidence>
<keyword evidence="4" id="KW-0539">Nucleus</keyword>
<dbReference type="InterPro" id="IPR017930">
    <property type="entry name" value="Myb_dom"/>
</dbReference>
<dbReference type="PROSITE" id="PS51294">
    <property type="entry name" value="HTH_MYB"/>
    <property type="match status" value="1"/>
</dbReference>
<name>K3WNB5_GLOUD</name>